<dbReference type="AlphaFoldDB" id="A0A090KVT3"/>
<reference evidence="1" key="2">
    <citation type="submission" date="2014-09" db="EMBL/GenBank/DDBJ databases">
        <authorList>
            <person name="Aslett A.Martin."/>
        </authorList>
    </citation>
    <scope>NUCLEOTIDE SEQUENCE</scope>
    <source>
        <strain evidence="1">ED321 Heterogonic</strain>
    </source>
</reference>
<evidence type="ECO:0000313" key="1">
    <source>
        <dbReference type="EMBL" id="CEF61531.1"/>
    </source>
</evidence>
<dbReference type="EMBL" id="LN609410">
    <property type="protein sequence ID" value="CEF61531.1"/>
    <property type="molecule type" value="Genomic_DNA"/>
</dbReference>
<dbReference type="Proteomes" id="UP000035682">
    <property type="component" value="Unplaced"/>
</dbReference>
<proteinExistence type="predicted"/>
<reference evidence="3" key="3">
    <citation type="submission" date="2020-12" db="UniProtKB">
        <authorList>
            <consortium name="WormBaseParasite"/>
        </authorList>
    </citation>
    <scope>IDENTIFICATION</scope>
</reference>
<dbReference type="GeneID" id="36373899"/>
<dbReference type="WormBase" id="SRAE_0000065300">
    <property type="protein sequence ID" value="SRP09049"/>
    <property type="gene ID" value="WBGene00256401"/>
</dbReference>
<protein>
    <submittedName>
        <fullName evidence="1 3">Uncharacterized protein</fullName>
    </submittedName>
</protein>
<keyword evidence="2" id="KW-1185">Reference proteome</keyword>
<gene>
    <name evidence="1 3 4" type="ORF">SRAE_0000065300</name>
</gene>
<dbReference type="WBParaSite" id="SRAE_0000065300.1">
    <property type="protein sequence ID" value="SRAE_0000065300.1"/>
    <property type="gene ID" value="WBGene00256401"/>
</dbReference>
<organism evidence="1">
    <name type="scientific">Strongyloides ratti</name>
    <name type="common">Parasitic roundworm</name>
    <dbReference type="NCBI Taxonomy" id="34506"/>
    <lineage>
        <taxon>Eukaryota</taxon>
        <taxon>Metazoa</taxon>
        <taxon>Ecdysozoa</taxon>
        <taxon>Nematoda</taxon>
        <taxon>Chromadorea</taxon>
        <taxon>Rhabditida</taxon>
        <taxon>Tylenchina</taxon>
        <taxon>Panagrolaimomorpha</taxon>
        <taxon>Strongyloidoidea</taxon>
        <taxon>Strongyloididae</taxon>
        <taxon>Strongyloides</taxon>
    </lineage>
</organism>
<evidence type="ECO:0000313" key="2">
    <source>
        <dbReference type="Proteomes" id="UP000035682"/>
    </source>
</evidence>
<dbReference type="CTD" id="36373899"/>
<dbReference type="RefSeq" id="XP_024500740.1">
    <property type="nucleotide sequence ID" value="XM_024646571.1"/>
</dbReference>
<reference evidence="2" key="1">
    <citation type="submission" date="2014-09" db="EMBL/GenBank/DDBJ databases">
        <authorList>
            <person name="Martin A.A."/>
        </authorList>
    </citation>
    <scope>NUCLEOTIDE SEQUENCE</scope>
    <source>
        <strain evidence="2">ED321</strain>
    </source>
</reference>
<accession>A0A090KVT3</accession>
<evidence type="ECO:0000313" key="3">
    <source>
        <dbReference type="WBParaSite" id="SRAE_0000065300.1"/>
    </source>
</evidence>
<evidence type="ECO:0000313" key="4">
    <source>
        <dbReference type="WormBase" id="SRAE_0000065300"/>
    </source>
</evidence>
<sequence>MGPIMPLGPLLHGPPDPFNVLALPLTFLKSDPPQAPRNTLWSPCKPLRNTTAAPAFFRHNFSSWRTGFHPLPL</sequence>
<name>A0A090KVT3_STRRB</name>